<dbReference type="Gene3D" id="1.10.150.130">
    <property type="match status" value="1"/>
</dbReference>
<keyword evidence="2" id="KW-0233">DNA recombination</keyword>
<evidence type="ECO:0000256" key="2">
    <source>
        <dbReference type="ARBA" id="ARBA00023172"/>
    </source>
</evidence>
<keyword evidence="5" id="KW-1185">Reference proteome</keyword>
<comment type="caution">
    <text evidence="4">The sequence shown here is derived from an EMBL/GenBank/DDBJ whole genome shotgun (WGS) entry which is preliminary data.</text>
</comment>
<dbReference type="SUPFAM" id="SSF56349">
    <property type="entry name" value="DNA breaking-rejoining enzymes"/>
    <property type="match status" value="1"/>
</dbReference>
<dbReference type="GO" id="GO:0003677">
    <property type="term" value="F:DNA binding"/>
    <property type="evidence" value="ECO:0007669"/>
    <property type="project" value="UniProtKB-KW"/>
</dbReference>
<reference evidence="4 5" key="1">
    <citation type="submission" date="2023-11" db="EMBL/GenBank/DDBJ databases">
        <authorList>
            <person name="Hedman E."/>
            <person name="Englund M."/>
            <person name="Stromberg M."/>
            <person name="Nyberg Akerstrom W."/>
            <person name="Nylinder S."/>
            <person name="Jareborg N."/>
            <person name="Kallberg Y."/>
            <person name="Kronander E."/>
        </authorList>
    </citation>
    <scope>NUCLEOTIDE SEQUENCE [LARGE SCALE GENOMIC DNA]</scope>
</reference>
<name>A0AAV1K8P9_9NEOP</name>
<proteinExistence type="predicted"/>
<protein>
    <recommendedName>
        <fullName evidence="3">Tyr recombinase domain-containing protein</fullName>
    </recommendedName>
</protein>
<dbReference type="PANTHER" id="PTHR35617:SF3">
    <property type="entry name" value="CORE-BINDING (CB) DOMAIN-CONTAINING PROTEIN"/>
    <property type="match status" value="1"/>
</dbReference>
<dbReference type="InterPro" id="IPR013762">
    <property type="entry name" value="Integrase-like_cat_sf"/>
</dbReference>
<dbReference type="Pfam" id="PF00589">
    <property type="entry name" value="Phage_integrase"/>
    <property type="match status" value="1"/>
</dbReference>
<evidence type="ECO:0000313" key="5">
    <source>
        <dbReference type="Proteomes" id="UP001314205"/>
    </source>
</evidence>
<dbReference type="PANTHER" id="PTHR35617">
    <property type="entry name" value="PHAGE_INTEGRASE DOMAIN-CONTAINING PROTEIN"/>
    <property type="match status" value="1"/>
</dbReference>
<evidence type="ECO:0000313" key="4">
    <source>
        <dbReference type="EMBL" id="CAK1579485.1"/>
    </source>
</evidence>
<gene>
    <name evidence="4" type="ORF">PARMNEM_LOCUS1419</name>
</gene>
<dbReference type="AlphaFoldDB" id="A0AAV1K8P9"/>
<accession>A0AAV1K8P9</accession>
<dbReference type="PROSITE" id="PS51898">
    <property type="entry name" value="TYR_RECOMBINASE"/>
    <property type="match status" value="1"/>
</dbReference>
<dbReference type="Gene3D" id="1.10.443.10">
    <property type="entry name" value="Intergrase catalytic core"/>
    <property type="match status" value="1"/>
</dbReference>
<dbReference type="Proteomes" id="UP001314205">
    <property type="component" value="Unassembled WGS sequence"/>
</dbReference>
<organism evidence="4 5">
    <name type="scientific">Parnassius mnemosyne</name>
    <name type="common">clouded apollo</name>
    <dbReference type="NCBI Taxonomy" id="213953"/>
    <lineage>
        <taxon>Eukaryota</taxon>
        <taxon>Metazoa</taxon>
        <taxon>Ecdysozoa</taxon>
        <taxon>Arthropoda</taxon>
        <taxon>Hexapoda</taxon>
        <taxon>Insecta</taxon>
        <taxon>Pterygota</taxon>
        <taxon>Neoptera</taxon>
        <taxon>Endopterygota</taxon>
        <taxon>Lepidoptera</taxon>
        <taxon>Glossata</taxon>
        <taxon>Ditrysia</taxon>
        <taxon>Papilionoidea</taxon>
        <taxon>Papilionidae</taxon>
        <taxon>Parnassiinae</taxon>
        <taxon>Parnassini</taxon>
        <taxon>Parnassius</taxon>
        <taxon>Driopa</taxon>
    </lineage>
</organism>
<dbReference type="InterPro" id="IPR011010">
    <property type="entry name" value="DNA_brk_join_enz"/>
</dbReference>
<keyword evidence="1" id="KW-0238">DNA-binding</keyword>
<dbReference type="InterPro" id="IPR010998">
    <property type="entry name" value="Integrase_recombinase_N"/>
</dbReference>
<evidence type="ECO:0000256" key="1">
    <source>
        <dbReference type="ARBA" id="ARBA00023125"/>
    </source>
</evidence>
<evidence type="ECO:0000259" key="3">
    <source>
        <dbReference type="PROSITE" id="PS51898"/>
    </source>
</evidence>
<dbReference type="GO" id="GO:0006310">
    <property type="term" value="P:DNA recombination"/>
    <property type="evidence" value="ECO:0007669"/>
    <property type="project" value="UniProtKB-KW"/>
</dbReference>
<dbReference type="EMBL" id="CAVLGL010000002">
    <property type="protein sequence ID" value="CAK1579485.1"/>
    <property type="molecule type" value="Genomic_DNA"/>
</dbReference>
<dbReference type="GO" id="GO:0015074">
    <property type="term" value="P:DNA integration"/>
    <property type="evidence" value="ECO:0007669"/>
    <property type="project" value="InterPro"/>
</dbReference>
<feature type="domain" description="Tyr recombinase" evidence="3">
    <location>
        <begin position="93"/>
        <end position="299"/>
    </location>
</feature>
<dbReference type="InterPro" id="IPR002104">
    <property type="entry name" value="Integrase_catalytic"/>
</dbReference>
<sequence>MMASLSKNTTLQYSVSYKLWWQFCHKNNLDPYASSVPSILLFLSEQFNNGAAYGSLNNHRSALSLLLGDCVGSKEQIKRFLKGAYKLRPALPKYTGTWDPKIVLNHIGDWVPNETLSIEKLTKKLAVLMALCTAHRAQTLSLIKIDNIKICSSDVRISITDIIKTSAAGRQQPLLILPYFIENINICPATAIKDYLEITNKIRPAGCRNLLLTYRRPHKAATAQSISRWIKNVLAESGVDVTVFSAHSTRHAVTSAARSAGVSLDTIRKTAGWSSASETFAKFYHRQIIDGNKFARTVLLNN</sequence>